<dbReference type="EMBL" id="LUCM01003368">
    <property type="protein sequence ID" value="KAA0195906.1"/>
    <property type="molecule type" value="Genomic_DNA"/>
</dbReference>
<proteinExistence type="predicted"/>
<gene>
    <name evidence="1" type="ORF">FBUS_06236</name>
</gene>
<comment type="caution">
    <text evidence="1">The sequence shown here is derived from an EMBL/GenBank/DDBJ whole genome shotgun (WGS) entry which is preliminary data.</text>
</comment>
<organism evidence="1 2">
    <name type="scientific">Fasciolopsis buskii</name>
    <dbReference type="NCBI Taxonomy" id="27845"/>
    <lineage>
        <taxon>Eukaryota</taxon>
        <taxon>Metazoa</taxon>
        <taxon>Spiralia</taxon>
        <taxon>Lophotrochozoa</taxon>
        <taxon>Platyhelminthes</taxon>
        <taxon>Trematoda</taxon>
        <taxon>Digenea</taxon>
        <taxon>Plagiorchiida</taxon>
        <taxon>Echinostomata</taxon>
        <taxon>Echinostomatoidea</taxon>
        <taxon>Fasciolidae</taxon>
        <taxon>Fasciolopsis</taxon>
    </lineage>
</organism>
<dbReference type="OrthoDB" id="2018023at2759"/>
<dbReference type="Proteomes" id="UP000728185">
    <property type="component" value="Unassembled WGS sequence"/>
</dbReference>
<protein>
    <submittedName>
        <fullName evidence="1">Uncharacterized protein</fullName>
    </submittedName>
</protein>
<accession>A0A8E0RYX7</accession>
<keyword evidence="2" id="KW-1185">Reference proteome</keyword>
<evidence type="ECO:0000313" key="2">
    <source>
        <dbReference type="Proteomes" id="UP000728185"/>
    </source>
</evidence>
<sequence length="481" mass="52342">MKSQRKQHYQPWGSGELSGIEFFCRSKIPDVPELAVTYLGPPLASFEYDFVHERQVVADHDQYLELKSRLEDHNSKPTDPVGLQSDSKADASIVLGVTPQTHTPAQVTCTASVSLPHTSCSQIVYQKAKHAIPPPIAARQLVVGQILQPCKTDPNALSEYIINGETHTTTSTATRMTPSATADAGQAKQNLLSIRDFESGPDDPFGSAELKTINDLEELSNVLSSTTTVPRSYPSSAVVSSSPINTQWTDASSVAHHPHMNSIGQRSSSSSQKLVCFYSGSAQPNSVRSGKPLLPPPHSSTQVPNHGMPLTDLTHYDVVKPHFIHPDPANPINIHAYRVMHPNPKVLSSSVPNLETAANVDHPLSVTTSSDVHKIYRPIAHMPAGLVGNYMQPQTVLRLPLTDLVHSSGQTLMTGSFDPLCRTRNSKTPPIVCTNQPLYPNQGVPSKFCCTLIAMIVYNNQMVNFSCHPIADVQVTVTEHI</sequence>
<evidence type="ECO:0000313" key="1">
    <source>
        <dbReference type="EMBL" id="KAA0195906.1"/>
    </source>
</evidence>
<reference evidence="1" key="1">
    <citation type="submission" date="2019-05" db="EMBL/GenBank/DDBJ databases">
        <title>Annotation for the trematode Fasciolopsis buski.</title>
        <authorList>
            <person name="Choi Y.-J."/>
        </authorList>
    </citation>
    <scope>NUCLEOTIDE SEQUENCE</scope>
    <source>
        <strain evidence="1">HT</strain>
        <tissue evidence="1">Whole worm</tissue>
    </source>
</reference>
<dbReference type="AlphaFoldDB" id="A0A8E0RYX7"/>
<name>A0A8E0RYX7_9TREM</name>